<dbReference type="PANTHER" id="PTHR33361">
    <property type="entry name" value="GLR0591 PROTEIN"/>
    <property type="match status" value="1"/>
</dbReference>
<accession>A0A127VBJ6</accession>
<protein>
    <recommendedName>
        <fullName evidence="3">DUF885 domain-containing protein</fullName>
    </recommendedName>
</protein>
<dbReference type="InterPro" id="IPR010281">
    <property type="entry name" value="DUF885"/>
</dbReference>
<keyword evidence="2" id="KW-1185">Reference proteome</keyword>
<organism evidence="1 2">
    <name type="scientific">Pedobacter cryoconitis</name>
    <dbReference type="NCBI Taxonomy" id="188932"/>
    <lineage>
        <taxon>Bacteria</taxon>
        <taxon>Pseudomonadati</taxon>
        <taxon>Bacteroidota</taxon>
        <taxon>Sphingobacteriia</taxon>
        <taxon>Sphingobacteriales</taxon>
        <taxon>Sphingobacteriaceae</taxon>
        <taxon>Pedobacter</taxon>
    </lineage>
</organism>
<sequence length="613" mass="69627">MIFSSDNGLNSFYRYPMTKPQTIIYGLSVCLFAAIPFAANSQTKAPHTDKTWILQSNKYTEELVNLDKKYTPEYGSSQGLSAYDTLIVVPTLANELAERKEGELLASKYKAALQTENNIAVKQDLNILISHLTMGFKNQDFETKRKIPFLNAASTIYEGLQILLDDQTPEPRRAAAVIRLQKYAGLTAGYQPLTSILKARVLHQMEGEHMIYPSRQQMEVTLSRNASIIDGIADLFKKHKLTGWEKPYAVLKKQVEEYDLWTRKNVMPKARKDFKLTNQEYALQLEEYGVDIAPDQLAKMAHQAFLEIQQEMKPIAEQIAKQRNWPSSDYRDVIRQLKKEQILGDSIIPVYERHLKDIEVIIREKQLITLPSRPAIIRLASAAETARSPAPHMIPPPFLNNTGQRGVFVLPLNMPPAPGEKVTDKYDDFTFEAASWTLIAHEARPGHELQFDKMVEEGVSQARSLYAFNSTNAEGWGLYAEYMIRPYMPLEGQLVSLDYRLLRAARAFLDPEVQTGKITPEEVKKVLMEEVVQSSAMAQQEVERYTIKAPGQANSYFYGFTKMIALRKDTEDALGAKFNALRFHDFILSQGLLPPALIREAVLTDFIPAERKL</sequence>
<evidence type="ECO:0000313" key="1">
    <source>
        <dbReference type="EMBL" id="AMP98589.1"/>
    </source>
</evidence>
<reference evidence="1 2" key="1">
    <citation type="submission" date="2016-03" db="EMBL/GenBank/DDBJ databases">
        <title>Complete genome sequence of Pedobacter cryoconitis PAMC 27485.</title>
        <authorList>
            <person name="Lee J."/>
            <person name="Kim O.-S."/>
        </authorList>
    </citation>
    <scope>NUCLEOTIDE SEQUENCE [LARGE SCALE GENOMIC DNA]</scope>
    <source>
        <strain evidence="1 2">PAMC 27485</strain>
    </source>
</reference>
<dbReference type="PATRIC" id="fig|188932.3.peg.1741"/>
<evidence type="ECO:0008006" key="3">
    <source>
        <dbReference type="Google" id="ProtNLM"/>
    </source>
</evidence>
<name>A0A127VBJ6_9SPHI</name>
<dbReference type="KEGG" id="pcm:AY601_1674"/>
<gene>
    <name evidence="1" type="ORF">AY601_1674</name>
</gene>
<proteinExistence type="predicted"/>
<dbReference type="EMBL" id="CP014504">
    <property type="protein sequence ID" value="AMP98589.1"/>
    <property type="molecule type" value="Genomic_DNA"/>
</dbReference>
<evidence type="ECO:0000313" key="2">
    <source>
        <dbReference type="Proteomes" id="UP000071561"/>
    </source>
</evidence>
<dbReference type="PANTHER" id="PTHR33361:SF2">
    <property type="entry name" value="DUF885 DOMAIN-CONTAINING PROTEIN"/>
    <property type="match status" value="1"/>
</dbReference>
<dbReference type="Pfam" id="PF05960">
    <property type="entry name" value="DUF885"/>
    <property type="match status" value="1"/>
</dbReference>
<dbReference type="Proteomes" id="UP000071561">
    <property type="component" value="Chromosome"/>
</dbReference>
<dbReference type="AlphaFoldDB" id="A0A127VBJ6"/>